<evidence type="ECO:0000256" key="3">
    <source>
        <dbReference type="ARBA" id="ARBA00022723"/>
    </source>
</evidence>
<evidence type="ECO:0000256" key="1">
    <source>
        <dbReference type="ARBA" id="ARBA00022490"/>
    </source>
</evidence>
<dbReference type="GO" id="GO:0046570">
    <property type="term" value="F:methylthioribulose 1-phosphate dehydratase activity"/>
    <property type="evidence" value="ECO:0007669"/>
    <property type="project" value="UniProtKB-UniRule"/>
</dbReference>
<keyword evidence="10" id="KW-1185">Reference proteome</keyword>
<dbReference type="Pfam" id="PF00596">
    <property type="entry name" value="Aldolase_II"/>
    <property type="match status" value="1"/>
</dbReference>
<dbReference type="InterPro" id="IPR017714">
    <property type="entry name" value="MethylthioRu-1-P_deHdtase_MtnB"/>
</dbReference>
<comment type="pathway">
    <text evidence="7">Amino-acid biosynthesis; L-methionine biosynthesis via salvage pathway; L-methionine from S-methyl-5-thio-alpha-D-ribose 1-phosphate: step 2/6.</text>
</comment>
<keyword evidence="3 7" id="KW-0479">Metal-binding</keyword>
<protein>
    <recommendedName>
        <fullName evidence="7">Probable methylthioribulose-1-phosphate dehydratase</fullName>
        <shortName evidence="7">MTRu-1-P dehydratase</shortName>
        <ecNumber evidence="7">4.2.1.109</ecNumber>
    </recommendedName>
</protein>
<reference evidence="9" key="1">
    <citation type="submission" date="2023-10" db="EMBL/GenBank/DDBJ databases">
        <title>Chromosome-level genome of the transformable northern wattle, Acacia crassicarpa.</title>
        <authorList>
            <person name="Massaro I."/>
            <person name="Sinha N.R."/>
            <person name="Poethig S."/>
            <person name="Leichty A.R."/>
        </authorList>
    </citation>
    <scope>NUCLEOTIDE SEQUENCE</scope>
    <source>
        <strain evidence="9">Acra3RX</strain>
        <tissue evidence="9">Leaf</tissue>
    </source>
</reference>
<sequence length="239" mass="26722">MDSHSKSGQFWKIKQVTDSMALVAELCGHFYKMGWVSGTGGAMSVRLHHLGLIIMTPSGVQKERMTAEDMFVKCSDGSDFIIPPVKASPHKPPKCSDCNPLFMKIYEMRNAGAIIHSHAMEACLVTMIRPLSKDFRITHMEMIKGIEGHGYYDELIVPIIENAAQEGELINSITEVLEAYPRTNAVVVRNHGVFIWGESWISAKTQAECYHYLFDAAIKLHQLGMDWSTPSHGPIKRSS</sequence>
<proteinExistence type="inferred from homology"/>
<keyword evidence="5 7" id="KW-0486">Methionine biosynthesis</keyword>
<keyword evidence="1 7" id="KW-0963">Cytoplasm</keyword>
<gene>
    <name evidence="9" type="ORF">QN277_002743</name>
</gene>
<evidence type="ECO:0000259" key="8">
    <source>
        <dbReference type="SMART" id="SM01007"/>
    </source>
</evidence>
<dbReference type="PANTHER" id="PTHR10640">
    <property type="entry name" value="METHYLTHIORIBULOSE-1-PHOSPHATE DEHYDRATASE"/>
    <property type="match status" value="1"/>
</dbReference>
<dbReference type="Gene3D" id="3.40.225.10">
    <property type="entry name" value="Class II aldolase/adducin N-terminal domain"/>
    <property type="match status" value="1"/>
</dbReference>
<feature type="binding site" evidence="7">
    <location>
        <position position="98"/>
    </location>
    <ligand>
        <name>substrate</name>
    </ligand>
</feature>
<feature type="active site" description="Proton donor/acceptor" evidence="7">
    <location>
        <position position="141"/>
    </location>
</feature>
<keyword evidence="4 7" id="KW-0862">Zinc</keyword>
<comment type="catalytic activity">
    <reaction evidence="7">
        <text>5-(methylsulfanyl)-D-ribulose 1-phosphate = 5-methylsulfanyl-2,3-dioxopentyl phosphate + H2O</text>
        <dbReference type="Rhea" id="RHEA:15549"/>
        <dbReference type="ChEBI" id="CHEBI:15377"/>
        <dbReference type="ChEBI" id="CHEBI:58548"/>
        <dbReference type="ChEBI" id="CHEBI:58828"/>
        <dbReference type="EC" id="4.2.1.109"/>
    </reaction>
</comment>
<feature type="domain" description="Class II aldolase/adducin N-terminal" evidence="8">
    <location>
        <begin position="21"/>
        <end position="218"/>
    </location>
</feature>
<dbReference type="EMBL" id="JAWXYG010000001">
    <property type="protein sequence ID" value="KAK4286147.1"/>
    <property type="molecule type" value="Genomic_DNA"/>
</dbReference>
<evidence type="ECO:0000256" key="6">
    <source>
        <dbReference type="ARBA" id="ARBA00023239"/>
    </source>
</evidence>
<dbReference type="FunFam" id="3.40.225.10:FF:000010">
    <property type="entry name" value="Probable bifunctional methylthioribulose-1-phosphate dehydratase/enolase-phosphatase E1"/>
    <property type="match status" value="1"/>
</dbReference>
<dbReference type="InterPro" id="IPR036409">
    <property type="entry name" value="Aldolase_II/adducin_N_sf"/>
</dbReference>
<dbReference type="SMART" id="SM01007">
    <property type="entry name" value="Aldolase_II"/>
    <property type="match status" value="1"/>
</dbReference>
<keyword evidence="2 7" id="KW-0028">Amino-acid biosynthesis</keyword>
<evidence type="ECO:0000256" key="4">
    <source>
        <dbReference type="ARBA" id="ARBA00022833"/>
    </source>
</evidence>
<dbReference type="GO" id="GO:0005737">
    <property type="term" value="C:cytoplasm"/>
    <property type="evidence" value="ECO:0007669"/>
    <property type="project" value="UniProtKB-SubCell"/>
</dbReference>
<keyword evidence="6 7" id="KW-0456">Lyase</keyword>
<feature type="binding site" evidence="7">
    <location>
        <position position="191"/>
    </location>
    <ligand>
        <name>Zn(2+)</name>
        <dbReference type="ChEBI" id="CHEBI:29105"/>
    </ligand>
</feature>
<evidence type="ECO:0000256" key="5">
    <source>
        <dbReference type="ARBA" id="ARBA00023167"/>
    </source>
</evidence>
<evidence type="ECO:0000313" key="10">
    <source>
        <dbReference type="Proteomes" id="UP001293593"/>
    </source>
</evidence>
<name>A0AAE1NBN5_9FABA</name>
<dbReference type="PANTHER" id="PTHR10640:SF7">
    <property type="entry name" value="METHYLTHIORIBULOSE-1-PHOSPHATE DEHYDRATASE"/>
    <property type="match status" value="1"/>
</dbReference>
<dbReference type="Proteomes" id="UP001293593">
    <property type="component" value="Unassembled WGS sequence"/>
</dbReference>
<dbReference type="HAMAP" id="MF_03116">
    <property type="entry name" value="Salvage_MtnB_euk"/>
    <property type="match status" value="1"/>
</dbReference>
<dbReference type="InterPro" id="IPR027514">
    <property type="entry name" value="Salvage_MtnB_euk"/>
</dbReference>
<feature type="binding site" evidence="7">
    <location>
        <position position="116"/>
    </location>
    <ligand>
        <name>Zn(2+)</name>
        <dbReference type="ChEBI" id="CHEBI:29105"/>
    </ligand>
</feature>
<dbReference type="EC" id="4.2.1.109" evidence="7"/>
<dbReference type="SUPFAM" id="SSF53639">
    <property type="entry name" value="AraD/HMP-PK domain-like"/>
    <property type="match status" value="1"/>
</dbReference>
<dbReference type="GO" id="GO:0008270">
    <property type="term" value="F:zinc ion binding"/>
    <property type="evidence" value="ECO:0007669"/>
    <property type="project" value="UniProtKB-UniRule"/>
</dbReference>
<comment type="function">
    <text evidence="7">Catalyzes the dehydration of methylthioribulose-1-phosphate (MTRu-1-P) into 2,3-diketo-5-methylthiopentyl-1-phosphate (DK-MTP-1-P).</text>
</comment>
<organism evidence="9 10">
    <name type="scientific">Acacia crassicarpa</name>
    <name type="common">northern wattle</name>
    <dbReference type="NCBI Taxonomy" id="499986"/>
    <lineage>
        <taxon>Eukaryota</taxon>
        <taxon>Viridiplantae</taxon>
        <taxon>Streptophyta</taxon>
        <taxon>Embryophyta</taxon>
        <taxon>Tracheophyta</taxon>
        <taxon>Spermatophyta</taxon>
        <taxon>Magnoliopsida</taxon>
        <taxon>eudicotyledons</taxon>
        <taxon>Gunneridae</taxon>
        <taxon>Pentapetalae</taxon>
        <taxon>rosids</taxon>
        <taxon>fabids</taxon>
        <taxon>Fabales</taxon>
        <taxon>Fabaceae</taxon>
        <taxon>Caesalpinioideae</taxon>
        <taxon>mimosoid clade</taxon>
        <taxon>Acacieae</taxon>
        <taxon>Acacia</taxon>
    </lineage>
</organism>
<dbReference type="GO" id="GO:0019509">
    <property type="term" value="P:L-methionine salvage from methylthioadenosine"/>
    <property type="evidence" value="ECO:0007669"/>
    <property type="project" value="UniProtKB-UniRule"/>
</dbReference>
<dbReference type="AlphaFoldDB" id="A0AAE1NBN5"/>
<dbReference type="InterPro" id="IPR001303">
    <property type="entry name" value="Aldolase_II/adducin_N"/>
</dbReference>
<evidence type="ECO:0000313" key="9">
    <source>
        <dbReference type="EMBL" id="KAK4286147.1"/>
    </source>
</evidence>
<accession>A0AAE1NBN5</accession>
<comment type="cofactor">
    <cofactor evidence="7">
        <name>Zn(2+)</name>
        <dbReference type="ChEBI" id="CHEBI:29105"/>
    </cofactor>
    <text evidence="7">Binds 1 zinc ion per subunit.</text>
</comment>
<comment type="subcellular location">
    <subcellularLocation>
        <location evidence="7">Cytoplasm</location>
    </subcellularLocation>
</comment>
<comment type="similarity">
    <text evidence="7">Belongs to the aldolase class II family. MtnB subfamily.</text>
</comment>
<evidence type="ECO:0000256" key="2">
    <source>
        <dbReference type="ARBA" id="ARBA00022605"/>
    </source>
</evidence>
<feature type="binding site" evidence="7">
    <location>
        <position position="118"/>
    </location>
    <ligand>
        <name>Zn(2+)</name>
        <dbReference type="ChEBI" id="CHEBI:29105"/>
    </ligand>
</feature>
<dbReference type="NCBIfam" id="TIGR03328">
    <property type="entry name" value="salvage_mtnB"/>
    <property type="match status" value="1"/>
</dbReference>
<evidence type="ECO:0000256" key="7">
    <source>
        <dbReference type="HAMAP-Rule" id="MF_03116"/>
    </source>
</evidence>
<comment type="caution">
    <text evidence="9">The sequence shown here is derived from an EMBL/GenBank/DDBJ whole genome shotgun (WGS) entry which is preliminary data.</text>
</comment>